<feature type="transmembrane region" description="Helical" evidence="2">
    <location>
        <begin position="224"/>
        <end position="252"/>
    </location>
</feature>
<dbReference type="KEGG" id="stsi:A4E84_17920"/>
<feature type="compositionally biased region" description="Basic and acidic residues" evidence="1">
    <location>
        <begin position="93"/>
        <end position="102"/>
    </location>
</feature>
<feature type="compositionally biased region" description="Basic residues" evidence="1">
    <location>
        <begin position="103"/>
        <end position="114"/>
    </location>
</feature>
<feature type="region of interest" description="Disordered" evidence="1">
    <location>
        <begin position="70"/>
        <end position="139"/>
    </location>
</feature>
<feature type="transmembrane region" description="Helical" evidence="2">
    <location>
        <begin position="305"/>
        <end position="323"/>
    </location>
</feature>
<name>A0A143CD72_9ACTN</name>
<gene>
    <name evidence="3" type="ORF">A4E84_17920</name>
</gene>
<dbReference type="Proteomes" id="UP000076096">
    <property type="component" value="Chromosome"/>
</dbReference>
<evidence type="ECO:0000313" key="4">
    <source>
        <dbReference type="Proteomes" id="UP000076096"/>
    </source>
</evidence>
<dbReference type="STRING" id="1783515.A4E84_17920"/>
<accession>A0A143CD72</accession>
<feature type="transmembrane region" description="Helical" evidence="2">
    <location>
        <begin position="264"/>
        <end position="285"/>
    </location>
</feature>
<keyword evidence="2" id="KW-0812">Transmembrane</keyword>
<keyword evidence="2" id="KW-1133">Transmembrane helix</keyword>
<dbReference type="EMBL" id="CP015098">
    <property type="protein sequence ID" value="AMW15384.1"/>
    <property type="molecule type" value="Genomic_DNA"/>
</dbReference>
<reference evidence="4" key="1">
    <citation type="submission" date="2016-04" db="EMBL/GenBank/DDBJ databases">
        <authorList>
            <person name="Zhang B."/>
        </authorList>
    </citation>
    <scope>NUCLEOTIDE SEQUENCE [LARGE SCALE GENOMIC DNA]</scope>
    <source>
        <strain evidence="4">S10</strain>
    </source>
</reference>
<evidence type="ECO:0000256" key="1">
    <source>
        <dbReference type="SAM" id="MobiDB-lite"/>
    </source>
</evidence>
<evidence type="ECO:0000256" key="2">
    <source>
        <dbReference type="SAM" id="Phobius"/>
    </source>
</evidence>
<protein>
    <submittedName>
        <fullName evidence="3">Uncharacterized protein</fullName>
    </submittedName>
</protein>
<feature type="region of interest" description="Disordered" evidence="1">
    <location>
        <begin position="172"/>
        <end position="196"/>
    </location>
</feature>
<sequence>MGIESDQVVYEYLSRVGDVAQQRQLSSATRMRLVADLRNEIDKRRAKATVDSPAAVRRILSRLGSPDDIVTAAAGGTGGAPHSAAPASVPVQREAEPQERAKGVMRRVVPRPRPGRSAEESQPAPSVGPAPPHLAAGHELGDSAVQPDWWRVDSSPFGVGDEVPGFVGGVELPELLRPPAPRKAEKEQPDAEETEPVVEAAAVAEKGGRGRLPRLPAGNWSNPLLLVAAGLLVAGAVLGNWFVLLLGWLIAYASRRLTQAETKWAVVILPGLSVAGGLVWLWGRMNGRWGDPIAEGHMNAAVAETWPWVVRGAAVASALFLVWRSQRSR</sequence>
<dbReference type="RefSeq" id="WP_062931502.1">
    <property type="nucleotide sequence ID" value="NZ_CP015098.1"/>
</dbReference>
<keyword evidence="2" id="KW-0472">Membrane</keyword>
<organism evidence="3 4">
    <name type="scientific">Streptomyces qaidamensis</name>
    <dbReference type="NCBI Taxonomy" id="1783515"/>
    <lineage>
        <taxon>Bacteria</taxon>
        <taxon>Bacillati</taxon>
        <taxon>Actinomycetota</taxon>
        <taxon>Actinomycetes</taxon>
        <taxon>Kitasatosporales</taxon>
        <taxon>Streptomycetaceae</taxon>
        <taxon>Streptomyces</taxon>
        <taxon>Streptomyces aurantiacus group</taxon>
    </lineage>
</organism>
<keyword evidence="4" id="KW-1185">Reference proteome</keyword>
<proteinExistence type="predicted"/>
<dbReference type="AlphaFoldDB" id="A0A143CD72"/>
<evidence type="ECO:0000313" key="3">
    <source>
        <dbReference type="EMBL" id="AMW15384.1"/>
    </source>
</evidence>